<dbReference type="Pfam" id="PF25954">
    <property type="entry name" value="Beta-barrel_RND_2"/>
    <property type="match status" value="1"/>
</dbReference>
<evidence type="ECO:0000256" key="4">
    <source>
        <dbReference type="SAM" id="MobiDB-lite"/>
    </source>
</evidence>
<evidence type="ECO:0000256" key="3">
    <source>
        <dbReference type="SAM" id="Coils"/>
    </source>
</evidence>
<evidence type="ECO:0000313" key="8">
    <source>
        <dbReference type="EMBL" id="MFN2975800.1"/>
    </source>
</evidence>
<dbReference type="Pfam" id="PF25973">
    <property type="entry name" value="BSH_CzcB"/>
    <property type="match status" value="1"/>
</dbReference>
<keyword evidence="3" id="KW-0175">Coiled coil</keyword>
<feature type="domain" description="CzcB-like C-terminal circularly permuted SH3-like" evidence="7">
    <location>
        <begin position="349"/>
        <end position="410"/>
    </location>
</feature>
<keyword evidence="9" id="KW-1185">Reference proteome</keyword>
<evidence type="ECO:0000259" key="5">
    <source>
        <dbReference type="Pfam" id="PF25954"/>
    </source>
</evidence>
<comment type="similarity">
    <text evidence="1">Belongs to the membrane fusion protein (MFP) (TC 8.A.1) family.</text>
</comment>
<gene>
    <name evidence="8" type="ORF">ACK2TP_08500</name>
</gene>
<protein>
    <submittedName>
        <fullName evidence="8">Efflux RND transporter periplasmic adaptor subunit</fullName>
    </submittedName>
</protein>
<dbReference type="InterPro" id="IPR051909">
    <property type="entry name" value="MFP_Cation_Efflux"/>
</dbReference>
<dbReference type="EMBL" id="JBJYXY010000001">
    <property type="protein sequence ID" value="MFN2975800.1"/>
    <property type="molecule type" value="Genomic_DNA"/>
</dbReference>
<dbReference type="Proteomes" id="UP001634747">
    <property type="component" value="Unassembled WGS sequence"/>
</dbReference>
<comment type="caution">
    <text evidence="8">The sequence shown here is derived from an EMBL/GenBank/DDBJ whole genome shotgun (WGS) entry which is preliminary data.</text>
</comment>
<dbReference type="Gene3D" id="1.20.1600.10">
    <property type="entry name" value="Outer membrane efflux proteins (OEP)"/>
    <property type="match status" value="1"/>
</dbReference>
<name>A0ABW9KJ27_9BACT</name>
<feature type="compositionally biased region" description="Low complexity" evidence="4">
    <location>
        <begin position="34"/>
        <end position="45"/>
    </location>
</feature>
<dbReference type="PANTHER" id="PTHR30097:SF4">
    <property type="entry name" value="SLR6042 PROTEIN"/>
    <property type="match status" value="1"/>
</dbReference>
<evidence type="ECO:0000259" key="7">
    <source>
        <dbReference type="Pfam" id="PF25975"/>
    </source>
</evidence>
<dbReference type="Gene3D" id="2.40.420.20">
    <property type="match status" value="1"/>
</dbReference>
<dbReference type="NCBIfam" id="TIGR01730">
    <property type="entry name" value="RND_mfp"/>
    <property type="match status" value="1"/>
</dbReference>
<dbReference type="InterPro" id="IPR006143">
    <property type="entry name" value="RND_pump_MFP"/>
</dbReference>
<feature type="region of interest" description="Disordered" evidence="4">
    <location>
        <begin position="23"/>
        <end position="55"/>
    </location>
</feature>
<dbReference type="InterPro" id="IPR058647">
    <property type="entry name" value="BSH_CzcB-like"/>
</dbReference>
<keyword evidence="2" id="KW-0813">Transport</keyword>
<evidence type="ECO:0000259" key="6">
    <source>
        <dbReference type="Pfam" id="PF25973"/>
    </source>
</evidence>
<dbReference type="Gene3D" id="2.40.30.170">
    <property type="match status" value="1"/>
</dbReference>
<dbReference type="SUPFAM" id="SSF111369">
    <property type="entry name" value="HlyD-like secretion proteins"/>
    <property type="match status" value="1"/>
</dbReference>
<feature type="domain" description="CzcB-like barrel-sandwich hybrid" evidence="6">
    <location>
        <begin position="102"/>
        <end position="262"/>
    </location>
</feature>
<dbReference type="RefSeq" id="WP_263412689.1">
    <property type="nucleotide sequence ID" value="NZ_BAABBH010000001.1"/>
</dbReference>
<evidence type="ECO:0000313" key="9">
    <source>
        <dbReference type="Proteomes" id="UP001634747"/>
    </source>
</evidence>
<reference evidence="8 9" key="1">
    <citation type="submission" date="2024-12" db="EMBL/GenBank/DDBJ databases">
        <authorList>
            <person name="Lee Y."/>
        </authorList>
    </citation>
    <scope>NUCLEOTIDE SEQUENCE [LARGE SCALE GENOMIC DNA]</scope>
    <source>
        <strain evidence="8 9">03SUJ4</strain>
    </source>
</reference>
<feature type="coiled-coil region" evidence="3">
    <location>
        <begin position="181"/>
        <end position="208"/>
    </location>
</feature>
<dbReference type="InterPro" id="IPR058792">
    <property type="entry name" value="Beta-barrel_RND_2"/>
</dbReference>
<feature type="domain" description="CusB-like beta-barrel" evidence="5">
    <location>
        <begin position="266"/>
        <end position="342"/>
    </location>
</feature>
<evidence type="ECO:0000256" key="1">
    <source>
        <dbReference type="ARBA" id="ARBA00009477"/>
    </source>
</evidence>
<sequence length="421" mass="44939">MTPSKRVLGFLLLTCCLHGCSKKQAGDKPGGSSGDASQSAATSQDQPDKSAKGGAQANDIVKIPAQDQQRAGIQIASVLVQRMPRTLAVAGQVVMDEQHTSHLGTIADGRITSVTVLPGAVVRRGQVLGTLHSHMVHETVGSLVQAYAAENRQRGAVAFAKQAQDRYHHLYSIQAASLEESQRADQQLQEAQQMLVDAQANVHMEREHLSELLQVSPESLNPNNLYDRELIPIRSPMDGVVIARNISVGQVVDTGFVAFDITNLSTVWVTAAVNQPDIGMMHAGAATDVVTAGFPDQVFHGRVGLVGDTLSPDTRTIPVRIVVPNPGTRLKPGMFVSAHIAEPQTRDAVFVPQDALQNINGMPVVFVTNDGTTFQARTVNVGTRSMGKAEILEGLKPGDRIVVNGAFMVKSEMLKGTMGDG</sequence>
<dbReference type="Pfam" id="PF25975">
    <property type="entry name" value="CzcB_C"/>
    <property type="match status" value="1"/>
</dbReference>
<proteinExistence type="inferred from homology"/>
<organism evidence="8 9">
    <name type="scientific">Terriglobus aquaticus</name>
    <dbReference type="NCBI Taxonomy" id="940139"/>
    <lineage>
        <taxon>Bacteria</taxon>
        <taxon>Pseudomonadati</taxon>
        <taxon>Acidobacteriota</taxon>
        <taxon>Terriglobia</taxon>
        <taxon>Terriglobales</taxon>
        <taxon>Acidobacteriaceae</taxon>
        <taxon>Terriglobus</taxon>
    </lineage>
</organism>
<accession>A0ABW9KJ27</accession>
<dbReference type="InterPro" id="IPR058649">
    <property type="entry name" value="CzcB_C"/>
</dbReference>
<dbReference type="PANTHER" id="PTHR30097">
    <property type="entry name" value="CATION EFFLUX SYSTEM PROTEIN CUSB"/>
    <property type="match status" value="1"/>
</dbReference>
<evidence type="ECO:0000256" key="2">
    <source>
        <dbReference type="ARBA" id="ARBA00022448"/>
    </source>
</evidence>